<name>A0A0F9HQ38_9ZZZZ</name>
<sequence length="58" mass="7182">MRGNFRWYAAYCGKGHLYDEGNTQIDKLGYQRCRRCDRERKRRTLMIPRTRWRIKETA</sequence>
<dbReference type="AlphaFoldDB" id="A0A0F9HQ38"/>
<proteinExistence type="predicted"/>
<dbReference type="EMBL" id="LAZR01021882">
    <property type="protein sequence ID" value="KKL83790.1"/>
    <property type="molecule type" value="Genomic_DNA"/>
</dbReference>
<gene>
    <name evidence="1" type="ORF">LCGC14_1971230</name>
</gene>
<protein>
    <submittedName>
        <fullName evidence="1">Uncharacterized protein</fullName>
    </submittedName>
</protein>
<reference evidence="1" key="1">
    <citation type="journal article" date="2015" name="Nature">
        <title>Complex archaea that bridge the gap between prokaryotes and eukaryotes.</title>
        <authorList>
            <person name="Spang A."/>
            <person name="Saw J.H."/>
            <person name="Jorgensen S.L."/>
            <person name="Zaremba-Niedzwiedzka K."/>
            <person name="Martijn J."/>
            <person name="Lind A.E."/>
            <person name="van Eijk R."/>
            <person name="Schleper C."/>
            <person name="Guy L."/>
            <person name="Ettema T.J."/>
        </authorList>
    </citation>
    <scope>NUCLEOTIDE SEQUENCE</scope>
</reference>
<evidence type="ECO:0000313" key="1">
    <source>
        <dbReference type="EMBL" id="KKL83790.1"/>
    </source>
</evidence>
<accession>A0A0F9HQ38</accession>
<comment type="caution">
    <text evidence="1">The sequence shown here is derived from an EMBL/GenBank/DDBJ whole genome shotgun (WGS) entry which is preliminary data.</text>
</comment>
<organism evidence="1">
    <name type="scientific">marine sediment metagenome</name>
    <dbReference type="NCBI Taxonomy" id="412755"/>
    <lineage>
        <taxon>unclassified sequences</taxon>
        <taxon>metagenomes</taxon>
        <taxon>ecological metagenomes</taxon>
    </lineage>
</organism>